<evidence type="ECO:0000256" key="4">
    <source>
        <dbReference type="ARBA" id="ARBA00022692"/>
    </source>
</evidence>
<dbReference type="EMBL" id="PRLP01000035">
    <property type="protein sequence ID" value="PPC77140.1"/>
    <property type="molecule type" value="Genomic_DNA"/>
</dbReference>
<dbReference type="PANTHER" id="PTHR48090:SF3">
    <property type="entry name" value="UNDECAPRENYL-PHOSPHATE 4-DEOXY-4-FORMAMIDO-L-ARABINOSE TRANSFERASE"/>
    <property type="match status" value="1"/>
</dbReference>
<name>A0A2S5KQY5_9PROT</name>
<evidence type="ECO:0000256" key="3">
    <source>
        <dbReference type="ARBA" id="ARBA00022679"/>
    </source>
</evidence>
<reference evidence="10 11" key="1">
    <citation type="submission" date="2018-02" db="EMBL/GenBank/DDBJ databases">
        <title>novel marine gammaproteobacteria from coastal saline agro ecosystem.</title>
        <authorList>
            <person name="Krishnan R."/>
            <person name="Ramesh Kumar N."/>
        </authorList>
    </citation>
    <scope>NUCLEOTIDE SEQUENCE [LARGE SCALE GENOMIC DNA]</scope>
    <source>
        <strain evidence="10 11">228</strain>
    </source>
</reference>
<comment type="caution">
    <text evidence="10">The sequence shown here is derived from an EMBL/GenBank/DDBJ whole genome shotgun (WGS) entry which is preliminary data.</text>
</comment>
<accession>A0A2S5KQY5</accession>
<protein>
    <submittedName>
        <fullName evidence="10">Glycosyltransferase</fullName>
    </submittedName>
</protein>
<evidence type="ECO:0000313" key="10">
    <source>
        <dbReference type="EMBL" id="PPC77140.1"/>
    </source>
</evidence>
<keyword evidence="6 8" id="KW-1133">Transmembrane helix</keyword>
<organism evidence="10 11">
    <name type="scientific">Proteobacteria bacterium 228</name>
    <dbReference type="NCBI Taxonomy" id="2083153"/>
    <lineage>
        <taxon>Bacteria</taxon>
        <taxon>Pseudomonadati</taxon>
        <taxon>Pseudomonadota</taxon>
    </lineage>
</organism>
<proteinExistence type="predicted"/>
<evidence type="ECO:0000259" key="9">
    <source>
        <dbReference type="Pfam" id="PF00535"/>
    </source>
</evidence>
<dbReference type="InterPro" id="IPR029044">
    <property type="entry name" value="Nucleotide-diphossugar_trans"/>
</dbReference>
<keyword evidence="7 8" id="KW-0472">Membrane</keyword>
<dbReference type="InterPro" id="IPR001173">
    <property type="entry name" value="Glyco_trans_2-like"/>
</dbReference>
<evidence type="ECO:0000256" key="6">
    <source>
        <dbReference type="ARBA" id="ARBA00022989"/>
    </source>
</evidence>
<keyword evidence="3" id="KW-0808">Transferase</keyword>
<feature type="domain" description="Glycosyltransferase 2-like" evidence="9">
    <location>
        <begin position="10"/>
        <end position="175"/>
    </location>
</feature>
<feature type="transmembrane region" description="Helical" evidence="8">
    <location>
        <begin position="277"/>
        <end position="299"/>
    </location>
</feature>
<evidence type="ECO:0000256" key="7">
    <source>
        <dbReference type="ARBA" id="ARBA00023136"/>
    </source>
</evidence>
<dbReference type="Pfam" id="PF00535">
    <property type="entry name" value="Glycos_transf_2"/>
    <property type="match status" value="1"/>
</dbReference>
<evidence type="ECO:0000313" key="11">
    <source>
        <dbReference type="Proteomes" id="UP000238196"/>
    </source>
</evidence>
<dbReference type="PANTHER" id="PTHR48090">
    <property type="entry name" value="UNDECAPRENYL-PHOSPHATE 4-DEOXY-4-FORMAMIDO-L-ARABINOSE TRANSFERASE-RELATED"/>
    <property type="match status" value="1"/>
</dbReference>
<feature type="transmembrane region" description="Helical" evidence="8">
    <location>
        <begin position="243"/>
        <end position="265"/>
    </location>
</feature>
<dbReference type="InterPro" id="IPR050256">
    <property type="entry name" value="Glycosyltransferase_2"/>
</dbReference>
<dbReference type="OrthoDB" id="9811884at2"/>
<sequence length="354" mass="39322">MTLASRPSLSIVIPLYKEALNIAPMLAMVLSAMEGYRGQWEVICVDDGSPDGTASALHKAQAQYGRHVCIVELQRNFGQTAAMQAGIDQARGELIVTMDGDLQNDAADIPRMVDELLERDLDLLQGWRKDRQDAALKRKLPSRLANALIARITGVQLHDYGCSLKVYRAHILKQIRLYGEMHRFIPVWVAGVTAPHRIGETVVRHHARQFGQSKYGLSRTFRVIIDLLSVFFFLRFRARPGHFFGSIGLAVGALGGLMMTWLLMVKFVLGEDIGHRPLLIVAVLLILMSLQFLTSGILAEMLSRTFYQAADGRHFVVRQTSTAQFAQGWQPNITTSVPPSSPVAAQSRCAEEES</sequence>
<evidence type="ECO:0000256" key="5">
    <source>
        <dbReference type="ARBA" id="ARBA00022985"/>
    </source>
</evidence>
<dbReference type="Gene3D" id="3.90.550.10">
    <property type="entry name" value="Spore Coat Polysaccharide Biosynthesis Protein SpsA, Chain A"/>
    <property type="match status" value="1"/>
</dbReference>
<keyword evidence="1" id="KW-1003">Cell membrane</keyword>
<dbReference type="AlphaFoldDB" id="A0A2S5KQY5"/>
<keyword evidence="4 8" id="KW-0812">Transmembrane</keyword>
<dbReference type="GO" id="GO:0009103">
    <property type="term" value="P:lipopolysaccharide biosynthetic process"/>
    <property type="evidence" value="ECO:0007669"/>
    <property type="project" value="UniProtKB-KW"/>
</dbReference>
<dbReference type="Proteomes" id="UP000238196">
    <property type="component" value="Unassembled WGS sequence"/>
</dbReference>
<evidence type="ECO:0000256" key="1">
    <source>
        <dbReference type="ARBA" id="ARBA00022475"/>
    </source>
</evidence>
<keyword evidence="5" id="KW-0448">Lipopolysaccharide biosynthesis</keyword>
<evidence type="ECO:0000256" key="2">
    <source>
        <dbReference type="ARBA" id="ARBA00022676"/>
    </source>
</evidence>
<dbReference type="CDD" id="cd04187">
    <property type="entry name" value="DPM1_like_bac"/>
    <property type="match status" value="1"/>
</dbReference>
<dbReference type="SUPFAM" id="SSF53448">
    <property type="entry name" value="Nucleotide-diphospho-sugar transferases"/>
    <property type="match status" value="1"/>
</dbReference>
<keyword evidence="2" id="KW-0328">Glycosyltransferase</keyword>
<evidence type="ECO:0000256" key="8">
    <source>
        <dbReference type="SAM" id="Phobius"/>
    </source>
</evidence>
<gene>
    <name evidence="10" type="ORF">C4K68_12050</name>
</gene>
<dbReference type="GO" id="GO:0016757">
    <property type="term" value="F:glycosyltransferase activity"/>
    <property type="evidence" value="ECO:0007669"/>
    <property type="project" value="UniProtKB-KW"/>
</dbReference>
<dbReference type="GO" id="GO:0005886">
    <property type="term" value="C:plasma membrane"/>
    <property type="evidence" value="ECO:0007669"/>
    <property type="project" value="TreeGrafter"/>
</dbReference>